<protein>
    <submittedName>
        <fullName evidence="1">Uncharacterized protein</fullName>
    </submittedName>
</protein>
<dbReference type="AlphaFoldDB" id="A0A8X6T2E4"/>
<reference evidence="1" key="1">
    <citation type="submission" date="2020-08" db="EMBL/GenBank/DDBJ databases">
        <title>Multicomponent nature underlies the extraordinary mechanical properties of spider dragline silk.</title>
        <authorList>
            <person name="Kono N."/>
            <person name="Nakamura H."/>
            <person name="Mori M."/>
            <person name="Yoshida Y."/>
            <person name="Ohtoshi R."/>
            <person name="Malay A.D."/>
            <person name="Moran D.A.P."/>
            <person name="Tomita M."/>
            <person name="Numata K."/>
            <person name="Arakawa K."/>
        </authorList>
    </citation>
    <scope>NUCLEOTIDE SEQUENCE</scope>
</reference>
<dbReference type="EMBL" id="BMAW01096645">
    <property type="protein sequence ID" value="GFS75663.1"/>
    <property type="molecule type" value="Genomic_DNA"/>
</dbReference>
<organism evidence="1 2">
    <name type="scientific">Nephila pilipes</name>
    <name type="common">Giant wood spider</name>
    <name type="synonym">Nephila maculata</name>
    <dbReference type="NCBI Taxonomy" id="299642"/>
    <lineage>
        <taxon>Eukaryota</taxon>
        <taxon>Metazoa</taxon>
        <taxon>Ecdysozoa</taxon>
        <taxon>Arthropoda</taxon>
        <taxon>Chelicerata</taxon>
        <taxon>Arachnida</taxon>
        <taxon>Araneae</taxon>
        <taxon>Araneomorphae</taxon>
        <taxon>Entelegynae</taxon>
        <taxon>Araneoidea</taxon>
        <taxon>Nephilidae</taxon>
        <taxon>Nephila</taxon>
    </lineage>
</organism>
<evidence type="ECO:0000313" key="1">
    <source>
        <dbReference type="EMBL" id="GFS75663.1"/>
    </source>
</evidence>
<proteinExistence type="predicted"/>
<dbReference type="Proteomes" id="UP000887013">
    <property type="component" value="Unassembled WGS sequence"/>
</dbReference>
<keyword evidence="2" id="KW-1185">Reference proteome</keyword>
<evidence type="ECO:0000313" key="2">
    <source>
        <dbReference type="Proteomes" id="UP000887013"/>
    </source>
</evidence>
<comment type="caution">
    <text evidence="1">The sequence shown here is derived from an EMBL/GenBank/DDBJ whole genome shotgun (WGS) entry which is preliminary data.</text>
</comment>
<gene>
    <name evidence="1" type="ORF">NPIL_489021</name>
</gene>
<sequence length="113" mass="13548">MDVFLRAFQTFHHSFIPPFTWQNTLDMKEKNILIVHSSHGFSKRNIHLVPLVDHLQKIPAKDTRMTLKEWSFLSRSFRRELAFRLPRGGFQNRYRRPFFFHPTRLSKGLSIPP</sequence>
<accession>A0A8X6T2E4</accession>
<name>A0A8X6T2E4_NEPPI</name>